<dbReference type="Gene3D" id="1.10.10.10">
    <property type="entry name" value="Winged helix-like DNA-binding domain superfamily/Winged helix DNA-binding domain"/>
    <property type="match status" value="1"/>
</dbReference>
<reference evidence="1 2" key="1">
    <citation type="submission" date="2021-11" db="EMBL/GenBank/DDBJ databases">
        <title>Genome sequence.</title>
        <authorList>
            <person name="Sun Q."/>
        </authorList>
    </citation>
    <scope>NUCLEOTIDE SEQUENCE [LARGE SCALE GENOMIC DNA]</scope>
    <source>
        <strain evidence="1 2">KCTC 12005</strain>
    </source>
</reference>
<accession>A0AAW4XSB5</accession>
<proteinExistence type="predicted"/>
<dbReference type="AlphaFoldDB" id="A0AAW4XSB5"/>
<evidence type="ECO:0008006" key="3">
    <source>
        <dbReference type="Google" id="ProtNLM"/>
    </source>
</evidence>
<gene>
    <name evidence="1" type="ORF">LPW39_04055</name>
</gene>
<dbReference type="PROSITE" id="PS00519">
    <property type="entry name" value="HTH_ASNC_1"/>
    <property type="match status" value="1"/>
</dbReference>
<organism evidence="1 2">
    <name type="scientific">Comamonas koreensis</name>
    <dbReference type="NCBI Taxonomy" id="160825"/>
    <lineage>
        <taxon>Bacteria</taxon>
        <taxon>Pseudomonadati</taxon>
        <taxon>Pseudomonadota</taxon>
        <taxon>Betaproteobacteria</taxon>
        <taxon>Burkholderiales</taxon>
        <taxon>Comamonadaceae</taxon>
        <taxon>Comamonas</taxon>
    </lineage>
</organism>
<protein>
    <recommendedName>
        <fullName evidence="3">Winged helix-turn-helix domain-containing protein</fullName>
    </recommendedName>
</protein>
<dbReference type="EMBL" id="JAJNCT010000005">
    <property type="protein sequence ID" value="MCD2164306.1"/>
    <property type="molecule type" value="Genomic_DNA"/>
</dbReference>
<dbReference type="InterPro" id="IPR036390">
    <property type="entry name" value="WH_DNA-bd_sf"/>
</dbReference>
<evidence type="ECO:0000313" key="2">
    <source>
        <dbReference type="Proteomes" id="UP001199260"/>
    </source>
</evidence>
<dbReference type="Proteomes" id="UP001199260">
    <property type="component" value="Unassembled WGS sequence"/>
</dbReference>
<dbReference type="InterPro" id="IPR019885">
    <property type="entry name" value="Tscrpt_reg_HTH_AsnC-type_CS"/>
</dbReference>
<comment type="caution">
    <text evidence="1">The sequence shown here is derived from an EMBL/GenBank/DDBJ whole genome shotgun (WGS) entry which is preliminary data.</text>
</comment>
<evidence type="ECO:0000313" key="1">
    <source>
        <dbReference type="EMBL" id="MCD2164306.1"/>
    </source>
</evidence>
<sequence>MNNARASDPITSVIAAEHAALFAGKHYTRILAALDDEKTLTAGEMARVTGMSVEQVCRRLPELQARGQVQVVQFEGEDLLRNGYRVWEAV</sequence>
<dbReference type="SUPFAM" id="SSF46785">
    <property type="entry name" value="Winged helix' DNA-binding domain"/>
    <property type="match status" value="1"/>
</dbReference>
<name>A0AAW4XSB5_9BURK</name>
<dbReference type="InterPro" id="IPR036388">
    <property type="entry name" value="WH-like_DNA-bd_sf"/>
</dbReference>
<dbReference type="RefSeq" id="WP_230771535.1">
    <property type="nucleotide sequence ID" value="NZ_JAJNCT010000005.1"/>
</dbReference>
<keyword evidence="2" id="KW-1185">Reference proteome</keyword>